<evidence type="ECO:0000256" key="8">
    <source>
        <dbReference type="PROSITE-ProRule" id="PRU00855"/>
    </source>
</evidence>
<dbReference type="GO" id="GO:0005737">
    <property type="term" value="C:cytoplasm"/>
    <property type="evidence" value="ECO:0007669"/>
    <property type="project" value="UniProtKB-SubCell"/>
</dbReference>
<keyword evidence="12" id="KW-1185">Reference proteome</keyword>
<accession>A0A553PKF2</accession>
<keyword evidence="6 8" id="KW-0810">Translation regulation</keyword>
<dbReference type="STRING" id="6832.A0A553PKF2"/>
<dbReference type="GO" id="GO:0008270">
    <property type="term" value="F:zinc ion binding"/>
    <property type="evidence" value="ECO:0007669"/>
    <property type="project" value="UniProtKB-KW"/>
</dbReference>
<evidence type="ECO:0000256" key="4">
    <source>
        <dbReference type="ARBA" id="ARBA00022771"/>
    </source>
</evidence>
<feature type="domain" description="Nanos-type" evidence="10">
    <location>
        <begin position="133"/>
        <end position="188"/>
    </location>
</feature>
<dbReference type="InterPro" id="IPR038129">
    <property type="entry name" value="Nanos_sf"/>
</dbReference>
<dbReference type="GO" id="GO:0006417">
    <property type="term" value="P:regulation of translation"/>
    <property type="evidence" value="ECO:0007669"/>
    <property type="project" value="UniProtKB-UniRule"/>
</dbReference>
<comment type="subcellular location">
    <subcellularLocation>
        <location evidence="1">Cytoplasm</location>
    </subcellularLocation>
</comment>
<sequence>MARRECFFDYSDPLTDLPSPPQEASITPPREASPSPSFNCPSCSDSPSFIRYDVVSRPNGWPEMRREHGFLEAQAMALGGQIYATPPAYPSVPTRWDPRNPWGPIRQRPFPLSVSPPQGALGYYTSSSPPGRECKFCKNNGETQELYRSHVLRNPATGQLICPVLRGHTCEICGQTGDQAHTKNYCPRVKEKLREALPLHLKKTSRQSDGHFR</sequence>
<evidence type="ECO:0000256" key="3">
    <source>
        <dbReference type="ARBA" id="ARBA00022723"/>
    </source>
</evidence>
<evidence type="ECO:0000256" key="5">
    <source>
        <dbReference type="ARBA" id="ARBA00022833"/>
    </source>
</evidence>
<reference evidence="11 12" key="1">
    <citation type="journal article" date="2018" name="Nat. Ecol. Evol.">
        <title>Genomic signatures of mitonuclear coevolution across populations of Tigriopus californicus.</title>
        <authorList>
            <person name="Barreto F.S."/>
            <person name="Watson E.T."/>
            <person name="Lima T.G."/>
            <person name="Willett C.S."/>
            <person name="Edmands S."/>
            <person name="Li W."/>
            <person name="Burton R.S."/>
        </authorList>
    </citation>
    <scope>NUCLEOTIDE SEQUENCE [LARGE SCALE GENOMIC DNA]</scope>
    <source>
        <strain evidence="11 12">San Diego</strain>
    </source>
</reference>
<dbReference type="Proteomes" id="UP000318571">
    <property type="component" value="Chromosome 11"/>
</dbReference>
<dbReference type="InterPro" id="IPR008705">
    <property type="entry name" value="Nanos/Xcar2"/>
</dbReference>
<evidence type="ECO:0000313" key="11">
    <source>
        <dbReference type="EMBL" id="TRY78146.1"/>
    </source>
</evidence>
<comment type="similarity">
    <text evidence="8">Belongs to the nanos family.</text>
</comment>
<evidence type="ECO:0000256" key="1">
    <source>
        <dbReference type="ARBA" id="ARBA00004496"/>
    </source>
</evidence>
<name>A0A553PKF2_TIGCA</name>
<dbReference type="AlphaFoldDB" id="A0A553PKF2"/>
<dbReference type="Pfam" id="PF05741">
    <property type="entry name" value="zf-nanos"/>
    <property type="match status" value="1"/>
</dbReference>
<feature type="compositionally biased region" description="Low complexity" evidence="9">
    <location>
        <begin position="33"/>
        <end position="42"/>
    </location>
</feature>
<dbReference type="InterPro" id="IPR024161">
    <property type="entry name" value="Znf_nanos-typ"/>
</dbReference>
<evidence type="ECO:0000259" key="10">
    <source>
        <dbReference type="PROSITE" id="PS51522"/>
    </source>
</evidence>
<evidence type="ECO:0000256" key="9">
    <source>
        <dbReference type="SAM" id="MobiDB-lite"/>
    </source>
</evidence>
<organism evidence="11 12">
    <name type="scientific">Tigriopus californicus</name>
    <name type="common">Marine copepod</name>
    <dbReference type="NCBI Taxonomy" id="6832"/>
    <lineage>
        <taxon>Eukaryota</taxon>
        <taxon>Metazoa</taxon>
        <taxon>Ecdysozoa</taxon>
        <taxon>Arthropoda</taxon>
        <taxon>Crustacea</taxon>
        <taxon>Multicrustacea</taxon>
        <taxon>Hexanauplia</taxon>
        <taxon>Copepoda</taxon>
        <taxon>Harpacticoida</taxon>
        <taxon>Harpacticidae</taxon>
        <taxon>Tigriopus</taxon>
    </lineage>
</organism>
<dbReference type="PROSITE" id="PS51522">
    <property type="entry name" value="ZF_NANOS"/>
    <property type="match status" value="1"/>
</dbReference>
<proteinExistence type="inferred from homology"/>
<keyword evidence="5" id="KW-0862">Zinc</keyword>
<keyword evidence="2" id="KW-0963">Cytoplasm</keyword>
<dbReference type="EMBL" id="VCGU01000003">
    <property type="protein sequence ID" value="TRY78146.1"/>
    <property type="molecule type" value="Genomic_DNA"/>
</dbReference>
<evidence type="ECO:0000313" key="12">
    <source>
        <dbReference type="Proteomes" id="UP000318571"/>
    </source>
</evidence>
<dbReference type="GO" id="GO:0003723">
    <property type="term" value="F:RNA binding"/>
    <property type="evidence" value="ECO:0007669"/>
    <property type="project" value="UniProtKB-UniRule"/>
</dbReference>
<keyword evidence="4 8" id="KW-0863">Zinc-finger</keyword>
<feature type="region of interest" description="Disordered" evidence="9">
    <location>
        <begin position="1"/>
        <end position="42"/>
    </location>
</feature>
<dbReference type="PANTHER" id="PTHR12887">
    <property type="entry name" value="NANOS PROTEIN"/>
    <property type="match status" value="1"/>
</dbReference>
<gene>
    <name evidence="11" type="ORF">TCAL_09310</name>
</gene>
<evidence type="ECO:0000256" key="7">
    <source>
        <dbReference type="ARBA" id="ARBA00022884"/>
    </source>
</evidence>
<comment type="caution">
    <text evidence="11">The sequence shown here is derived from an EMBL/GenBank/DDBJ whole genome shotgun (WGS) entry which is preliminary data.</text>
</comment>
<keyword evidence="3" id="KW-0479">Metal-binding</keyword>
<protein>
    <recommendedName>
        <fullName evidence="10">Nanos-type domain-containing protein</fullName>
    </recommendedName>
</protein>
<keyword evidence="7 8" id="KW-0694">RNA-binding</keyword>
<dbReference type="Gene3D" id="4.10.60.30">
    <property type="entry name" value="Nanos, RNA-binding domain"/>
    <property type="match status" value="1"/>
</dbReference>
<evidence type="ECO:0000256" key="2">
    <source>
        <dbReference type="ARBA" id="ARBA00022490"/>
    </source>
</evidence>
<evidence type="ECO:0000256" key="6">
    <source>
        <dbReference type="ARBA" id="ARBA00022845"/>
    </source>
</evidence>
<dbReference type="OrthoDB" id="6381388at2759"/>